<proteinExistence type="inferred from homology"/>
<dbReference type="InterPro" id="IPR036425">
    <property type="entry name" value="MoaB/Mog-like_dom_sf"/>
</dbReference>
<dbReference type="Pfam" id="PF02464">
    <property type="entry name" value="CinA"/>
    <property type="match status" value="1"/>
</dbReference>
<dbReference type="NCBIfam" id="TIGR00177">
    <property type="entry name" value="molyb_syn"/>
    <property type="match status" value="1"/>
</dbReference>
<dbReference type="InterPro" id="IPR008135">
    <property type="entry name" value="Competence-induced_CinA"/>
</dbReference>
<dbReference type="RefSeq" id="WP_205721764.1">
    <property type="nucleotide sequence ID" value="NZ_CP070608.1"/>
</dbReference>
<feature type="domain" description="MoaB/Mog" evidence="2">
    <location>
        <begin position="7"/>
        <end position="173"/>
    </location>
</feature>
<dbReference type="Gene3D" id="3.30.70.2860">
    <property type="match status" value="1"/>
</dbReference>
<gene>
    <name evidence="3" type="ORF">JR347_16930</name>
</gene>
<dbReference type="PIRSF" id="PIRSF006728">
    <property type="entry name" value="CinA"/>
    <property type="match status" value="1"/>
</dbReference>
<dbReference type="SMART" id="SM00852">
    <property type="entry name" value="MoCF_biosynth"/>
    <property type="match status" value="1"/>
</dbReference>
<dbReference type="InterPro" id="IPR050101">
    <property type="entry name" value="CinA"/>
</dbReference>
<dbReference type="EMBL" id="CP070608">
    <property type="protein sequence ID" value="QSE97253.1"/>
    <property type="molecule type" value="Genomic_DNA"/>
</dbReference>
<evidence type="ECO:0000313" key="4">
    <source>
        <dbReference type="Proteomes" id="UP000662783"/>
    </source>
</evidence>
<reference evidence="3" key="1">
    <citation type="submission" date="2021-02" db="EMBL/GenBank/DDBJ databases">
        <title>Fulvivirga sp. S481 isolated from sea water.</title>
        <authorList>
            <person name="Bae S.S."/>
            <person name="Baek K."/>
        </authorList>
    </citation>
    <scope>NUCLEOTIDE SEQUENCE</scope>
    <source>
        <strain evidence="3">S481</strain>
    </source>
</reference>
<evidence type="ECO:0000313" key="3">
    <source>
        <dbReference type="EMBL" id="QSE97253.1"/>
    </source>
</evidence>
<keyword evidence="4" id="KW-1185">Reference proteome</keyword>
<evidence type="ECO:0000259" key="2">
    <source>
        <dbReference type="SMART" id="SM00852"/>
    </source>
</evidence>
<name>A0A974WGI9_9BACT</name>
<dbReference type="KEGG" id="fuv:JR347_16930"/>
<sequence length="421" mass="46804">MANAKAELLTIGDEILYGQINDTNSQWMSQELDKVGIRVIRKTTVGDNRSDMLQAFEEAENRADIILITGGLGPTNDDLTKPLLAEHFDCGLKMNLEALEEVREFFRSKGKEITPINEKQAELPICAEKVSNTLGTAPGMWLERNGKVFVSMPGVPHEMKKMMLDTVIPKLQKFYKTDMIFHKVIKTIGIGESWLADEIREWEKALPEHIKLAYLPSLGQVKLRLTAIGGDMNQLKADVEEQIEILHNYAGKYIYGYDKDEIQSVVGQMLKEHNLKVAFAESCTGGYVSHLITSIPGSSSYYQGTIIPYHNELKANVLGVKEETLKAHGAVSEETVIEMSNNVRKLFNADIGIAISGIAGPDGGTPEKPVGTVWIAYADGEQTKARMLQLWKDREVNIKATAIAVMNLIRITLSKSIEIKN</sequence>
<comment type="similarity">
    <text evidence="1">Belongs to the CinA family.</text>
</comment>
<dbReference type="HAMAP" id="MF_00226_B">
    <property type="entry name" value="CinA_B"/>
    <property type="match status" value="1"/>
</dbReference>
<dbReference type="InterPro" id="IPR036653">
    <property type="entry name" value="CinA-like_C"/>
</dbReference>
<dbReference type="AlphaFoldDB" id="A0A974WGI9"/>
<dbReference type="Pfam" id="PF18146">
    <property type="entry name" value="CinA_KH"/>
    <property type="match status" value="1"/>
</dbReference>
<dbReference type="Proteomes" id="UP000662783">
    <property type="component" value="Chromosome"/>
</dbReference>
<dbReference type="NCBIfam" id="TIGR00200">
    <property type="entry name" value="cinA_nterm"/>
    <property type="match status" value="1"/>
</dbReference>
<dbReference type="Gene3D" id="3.40.980.10">
    <property type="entry name" value="MoaB/Mog-like domain"/>
    <property type="match status" value="1"/>
</dbReference>
<organism evidence="3 4">
    <name type="scientific">Fulvivirga lutea</name>
    <dbReference type="NCBI Taxonomy" id="2810512"/>
    <lineage>
        <taxon>Bacteria</taxon>
        <taxon>Pseudomonadati</taxon>
        <taxon>Bacteroidota</taxon>
        <taxon>Cytophagia</taxon>
        <taxon>Cytophagales</taxon>
        <taxon>Fulvivirgaceae</taxon>
        <taxon>Fulvivirga</taxon>
    </lineage>
</organism>
<dbReference type="Pfam" id="PF00994">
    <property type="entry name" value="MoCF_biosynth"/>
    <property type="match status" value="1"/>
</dbReference>
<protein>
    <recommendedName>
        <fullName evidence="1">CinA-like protein</fullName>
    </recommendedName>
</protein>
<dbReference type="NCBIfam" id="NF001813">
    <property type="entry name" value="PRK00549.1"/>
    <property type="match status" value="1"/>
</dbReference>
<dbReference type="InterPro" id="IPR041424">
    <property type="entry name" value="CinA_KH"/>
</dbReference>
<dbReference type="InterPro" id="IPR001453">
    <property type="entry name" value="MoaB/Mog_dom"/>
</dbReference>
<dbReference type="PANTHER" id="PTHR13939">
    <property type="entry name" value="NICOTINAMIDE-NUCLEOTIDE AMIDOHYDROLASE PNCC"/>
    <property type="match status" value="1"/>
</dbReference>
<dbReference type="PANTHER" id="PTHR13939:SF0">
    <property type="entry name" value="NMN AMIDOHYDROLASE-LIKE PROTEIN YFAY"/>
    <property type="match status" value="1"/>
</dbReference>
<accession>A0A974WGI9</accession>
<dbReference type="SUPFAM" id="SSF53218">
    <property type="entry name" value="Molybdenum cofactor biosynthesis proteins"/>
    <property type="match status" value="1"/>
</dbReference>
<dbReference type="NCBIfam" id="TIGR00199">
    <property type="entry name" value="PncC_domain"/>
    <property type="match status" value="1"/>
</dbReference>
<dbReference type="CDD" id="cd00885">
    <property type="entry name" value="cinA"/>
    <property type="match status" value="1"/>
</dbReference>
<dbReference type="InterPro" id="IPR008136">
    <property type="entry name" value="CinA_C"/>
</dbReference>
<evidence type="ECO:0000256" key="1">
    <source>
        <dbReference type="HAMAP-Rule" id="MF_00226"/>
    </source>
</evidence>
<dbReference type="SUPFAM" id="SSF142433">
    <property type="entry name" value="CinA-like"/>
    <property type="match status" value="1"/>
</dbReference>
<dbReference type="Gene3D" id="3.90.950.20">
    <property type="entry name" value="CinA-like"/>
    <property type="match status" value="1"/>
</dbReference>